<name>A0A0H2RHM8_9AGAM</name>
<dbReference type="OrthoDB" id="5865767at2759"/>
<organism evidence="2 3">
    <name type="scientific">Schizopora paradoxa</name>
    <dbReference type="NCBI Taxonomy" id="27342"/>
    <lineage>
        <taxon>Eukaryota</taxon>
        <taxon>Fungi</taxon>
        <taxon>Dikarya</taxon>
        <taxon>Basidiomycota</taxon>
        <taxon>Agaricomycotina</taxon>
        <taxon>Agaricomycetes</taxon>
        <taxon>Hymenochaetales</taxon>
        <taxon>Schizoporaceae</taxon>
        <taxon>Schizopora</taxon>
    </lineage>
</organism>
<evidence type="ECO:0008006" key="4">
    <source>
        <dbReference type="Google" id="ProtNLM"/>
    </source>
</evidence>
<dbReference type="Gene3D" id="2.30.29.30">
    <property type="entry name" value="Pleckstrin-homology domain (PH domain)/Phosphotyrosine-binding domain (PTB)"/>
    <property type="match status" value="1"/>
</dbReference>
<dbReference type="EMBL" id="KQ086069">
    <property type="protein sequence ID" value="KLO09013.1"/>
    <property type="molecule type" value="Genomic_DNA"/>
</dbReference>
<feature type="compositionally biased region" description="Polar residues" evidence="1">
    <location>
        <begin position="42"/>
        <end position="51"/>
    </location>
</feature>
<accession>A0A0H2RHM8</accession>
<gene>
    <name evidence="2" type="ORF">SCHPADRAFT_834572</name>
</gene>
<dbReference type="AlphaFoldDB" id="A0A0H2RHM8"/>
<feature type="region of interest" description="Disordered" evidence="1">
    <location>
        <begin position="130"/>
        <end position="167"/>
    </location>
</feature>
<proteinExistence type="predicted"/>
<feature type="region of interest" description="Disordered" evidence="1">
    <location>
        <begin position="1"/>
        <end position="66"/>
    </location>
</feature>
<protein>
    <recommendedName>
        <fullName evidence="4">PH domain-containing protein</fullName>
    </recommendedName>
</protein>
<dbReference type="SUPFAM" id="SSF50729">
    <property type="entry name" value="PH domain-like"/>
    <property type="match status" value="1"/>
</dbReference>
<feature type="compositionally biased region" description="Low complexity" evidence="1">
    <location>
        <begin position="9"/>
        <end position="32"/>
    </location>
</feature>
<dbReference type="InParanoid" id="A0A0H2RHM8"/>
<evidence type="ECO:0000313" key="3">
    <source>
        <dbReference type="Proteomes" id="UP000053477"/>
    </source>
</evidence>
<dbReference type="Proteomes" id="UP000053477">
    <property type="component" value="Unassembled WGS sequence"/>
</dbReference>
<evidence type="ECO:0000313" key="2">
    <source>
        <dbReference type="EMBL" id="KLO09013.1"/>
    </source>
</evidence>
<dbReference type="PANTHER" id="PTHR37283">
    <property type="entry name" value="PH DOMAIN-CONTAINING PROTEIN YHR131C"/>
    <property type="match status" value="1"/>
</dbReference>
<evidence type="ECO:0000256" key="1">
    <source>
        <dbReference type="SAM" id="MobiDB-lite"/>
    </source>
</evidence>
<dbReference type="STRING" id="27342.A0A0H2RHM8"/>
<dbReference type="InterPro" id="IPR011993">
    <property type="entry name" value="PH-like_dom_sf"/>
</dbReference>
<reference evidence="2 3" key="1">
    <citation type="submission" date="2015-04" db="EMBL/GenBank/DDBJ databases">
        <title>Complete genome sequence of Schizopora paradoxa KUC8140, a cosmopolitan wood degrader in East Asia.</title>
        <authorList>
            <consortium name="DOE Joint Genome Institute"/>
            <person name="Min B."/>
            <person name="Park H."/>
            <person name="Jang Y."/>
            <person name="Kim J.-J."/>
            <person name="Kim K.H."/>
            <person name="Pangilinan J."/>
            <person name="Lipzen A."/>
            <person name="Riley R."/>
            <person name="Grigoriev I.V."/>
            <person name="Spatafora J.W."/>
            <person name="Choi I.-G."/>
        </authorList>
    </citation>
    <scope>NUCLEOTIDE SEQUENCE [LARGE SCALE GENOMIC DNA]</scope>
    <source>
        <strain evidence="2 3">KUC8140</strain>
    </source>
</reference>
<dbReference type="PANTHER" id="PTHR37283:SF1">
    <property type="entry name" value="PH DOMAIN-CONTAINING PROTEIN YHR131C"/>
    <property type="match status" value="1"/>
</dbReference>
<sequence>MSETTPSASASTISVNSNPSSSHSHSNSLSSHFRSHHRNRDPASTSASPTDSLGGKELLPEPNRKDLIREYSMQNAESGLASDYFKRKNVLRVRLQGEQFLLQAPDVPGVIEWIEGLQAAANIALDLDDRPMPKGPIFPRRRRRRRAAVVQPAGGEETAVPTNAPNP</sequence>
<keyword evidence="3" id="KW-1185">Reference proteome</keyword>